<organism evidence="2 3">
    <name type="scientific">Litorivicinus lipolyticus</name>
    <dbReference type="NCBI Taxonomy" id="418701"/>
    <lineage>
        <taxon>Bacteria</taxon>
        <taxon>Pseudomonadati</taxon>
        <taxon>Pseudomonadota</taxon>
        <taxon>Gammaproteobacteria</taxon>
        <taxon>Oceanospirillales</taxon>
        <taxon>Litorivicinaceae</taxon>
        <taxon>Litorivicinus</taxon>
    </lineage>
</organism>
<keyword evidence="2" id="KW-0378">Hydrolase</keyword>
<dbReference type="GO" id="GO:0046076">
    <property type="term" value="P:dTTP catabolic process"/>
    <property type="evidence" value="ECO:0007669"/>
    <property type="project" value="TreeGrafter"/>
</dbReference>
<dbReference type="Pfam" id="PF01503">
    <property type="entry name" value="PRA-PH"/>
    <property type="match status" value="1"/>
</dbReference>
<name>A0A5Q2QHI6_9GAMM</name>
<dbReference type="GO" id="GO:0046052">
    <property type="term" value="P:UTP catabolic process"/>
    <property type="evidence" value="ECO:0007669"/>
    <property type="project" value="TreeGrafter"/>
</dbReference>
<dbReference type="GO" id="GO:0046061">
    <property type="term" value="P:dATP catabolic process"/>
    <property type="evidence" value="ECO:0007669"/>
    <property type="project" value="TreeGrafter"/>
</dbReference>
<dbReference type="AlphaFoldDB" id="A0A5Q2QHI6"/>
<dbReference type="CDD" id="cd11528">
    <property type="entry name" value="NTP-PPase_MazG_Nterm"/>
    <property type="match status" value="1"/>
</dbReference>
<dbReference type="OrthoDB" id="9808939at2"/>
<evidence type="ECO:0000259" key="1">
    <source>
        <dbReference type="Pfam" id="PF03819"/>
    </source>
</evidence>
<dbReference type="InterPro" id="IPR021130">
    <property type="entry name" value="PRib-ATP_PPHydrolase-like"/>
</dbReference>
<gene>
    <name evidence="2" type="primary">mazG</name>
    <name evidence="2" type="ORF">GH975_07115</name>
</gene>
<protein>
    <submittedName>
        <fullName evidence="2">Nucleoside triphosphate pyrophosphohydrolase</fullName>
        <ecNumber evidence="2">3.6.1.9</ecNumber>
    </submittedName>
</protein>
<dbReference type="InterPro" id="IPR004518">
    <property type="entry name" value="MazG-like_dom"/>
</dbReference>
<dbReference type="NCBIfam" id="NF007113">
    <property type="entry name" value="PRK09562.1"/>
    <property type="match status" value="1"/>
</dbReference>
<dbReference type="PANTHER" id="PTHR30522:SF0">
    <property type="entry name" value="NUCLEOSIDE TRIPHOSPHATE PYROPHOSPHOHYDROLASE"/>
    <property type="match status" value="1"/>
</dbReference>
<dbReference type="GO" id="GO:0047429">
    <property type="term" value="F:nucleoside triphosphate diphosphatase activity"/>
    <property type="evidence" value="ECO:0007669"/>
    <property type="project" value="UniProtKB-EC"/>
</dbReference>
<dbReference type="KEGG" id="llp:GH975_07115"/>
<dbReference type="PANTHER" id="PTHR30522">
    <property type="entry name" value="NUCLEOSIDE TRIPHOSPHATE PYROPHOSPHOHYDROLASE"/>
    <property type="match status" value="1"/>
</dbReference>
<evidence type="ECO:0000313" key="2">
    <source>
        <dbReference type="EMBL" id="QGG81300.1"/>
    </source>
</evidence>
<dbReference type="GO" id="GO:0046047">
    <property type="term" value="P:TTP catabolic process"/>
    <property type="evidence" value="ECO:0007669"/>
    <property type="project" value="TreeGrafter"/>
</dbReference>
<dbReference type="CDD" id="cd11529">
    <property type="entry name" value="NTP-PPase_MazG_Cterm"/>
    <property type="match status" value="1"/>
</dbReference>
<sequence>MAELRDPAHGCPWDRRQTLASLAKFAVEEAYEVQDAASRGAWAELRSELGDLLFQVVFFSQIAHESGHFQLTDVASGLHEKLVRRHPHVWPDGTRASFGQPTHLTEAQVNAAWESRKADERAARGEGGLLDDVPLALAAAQRAQKIQARAARVGFDWPSLDGVRDKISEELAELDAATSPDERADELGDLMFTLVNYARKSGLDAEQVLAGANRKFEARFAHMESQGPLEGLDTDALEARWSRAKSAT</sequence>
<dbReference type="GO" id="GO:0046081">
    <property type="term" value="P:dUTP catabolic process"/>
    <property type="evidence" value="ECO:0007669"/>
    <property type="project" value="TreeGrafter"/>
</dbReference>
<dbReference type="InterPro" id="IPR048015">
    <property type="entry name" value="NTP-PPase_MazG-like_N"/>
</dbReference>
<reference evidence="2 3" key="1">
    <citation type="submission" date="2019-11" db="EMBL/GenBank/DDBJ databases">
        <authorList>
            <person name="Khan S.A."/>
            <person name="Jeon C.O."/>
            <person name="Chun B.H."/>
        </authorList>
    </citation>
    <scope>NUCLEOTIDE SEQUENCE [LARGE SCALE GENOMIC DNA]</scope>
    <source>
        <strain evidence="2 3">IMCC 1097</strain>
    </source>
</reference>
<dbReference type="Pfam" id="PF03819">
    <property type="entry name" value="MazG"/>
    <property type="match status" value="1"/>
</dbReference>
<keyword evidence="3" id="KW-1185">Reference proteome</keyword>
<accession>A0A5Q2QHI6</accession>
<feature type="domain" description="NTP pyrophosphohydrolase MazG-like" evidence="1">
    <location>
        <begin position="17"/>
        <end position="90"/>
    </location>
</feature>
<dbReference type="NCBIfam" id="TIGR00444">
    <property type="entry name" value="mazG"/>
    <property type="match status" value="1"/>
</dbReference>
<dbReference type="EC" id="3.6.1.9" evidence="2"/>
<dbReference type="SUPFAM" id="SSF101386">
    <property type="entry name" value="all-alpha NTP pyrophosphatases"/>
    <property type="match status" value="2"/>
</dbReference>
<evidence type="ECO:0000313" key="3">
    <source>
        <dbReference type="Proteomes" id="UP000388235"/>
    </source>
</evidence>
<dbReference type="Proteomes" id="UP000388235">
    <property type="component" value="Chromosome"/>
</dbReference>
<dbReference type="Gene3D" id="1.10.287.1080">
    <property type="entry name" value="MazG-like"/>
    <property type="match status" value="2"/>
</dbReference>
<dbReference type="InterPro" id="IPR011551">
    <property type="entry name" value="NTP_PyrPHydrolase_MazG"/>
</dbReference>
<proteinExistence type="predicted"/>
<dbReference type="EMBL" id="CP045871">
    <property type="protein sequence ID" value="QGG81300.1"/>
    <property type="molecule type" value="Genomic_DNA"/>
</dbReference>
<dbReference type="GO" id="GO:0006203">
    <property type="term" value="P:dGTP catabolic process"/>
    <property type="evidence" value="ECO:0007669"/>
    <property type="project" value="TreeGrafter"/>
</dbReference>
<dbReference type="InterPro" id="IPR048011">
    <property type="entry name" value="NTP-PPase_MazG-like_C"/>
</dbReference>